<keyword evidence="4" id="KW-1185">Reference proteome</keyword>
<accession>A0A2V1D4J5</accession>
<dbReference type="AlphaFoldDB" id="A0A2V1D4J5"/>
<feature type="region of interest" description="Disordered" evidence="1">
    <location>
        <begin position="208"/>
        <end position="250"/>
    </location>
</feature>
<evidence type="ECO:0000313" key="3">
    <source>
        <dbReference type="EMBL" id="PVH92559.1"/>
    </source>
</evidence>
<sequence length="275" mass="28870">MPSIGSVFLFAAGAAAQLTTSVWLPGGSKYADSYERYIDSFNASVIAKEGTKTVMALQSVIATATRGAYRATAQTMTLHGSTSFEFVTTFNSRVGYESTYSMGCSLAESTKAVCTDATIDPNMYSEYCGYYTSTQPVDIYTTTRRYTYSNPPQTVTQVYTSTETYRQNYRTPSACLSGSTLPESYYRTTYTVRPETYQVVVTAAAEKLTASSTPTSNSTVSSVSSSASGSGSTPSPGAPGSSGNNAPAPNQNAAPMVTLAPALAGLGAAAAAFFL</sequence>
<evidence type="ECO:0000256" key="2">
    <source>
        <dbReference type="SAM" id="SignalP"/>
    </source>
</evidence>
<dbReference type="OrthoDB" id="3776815at2759"/>
<evidence type="ECO:0000313" key="4">
    <source>
        <dbReference type="Proteomes" id="UP000244855"/>
    </source>
</evidence>
<feature type="chain" id="PRO_5016173275" evidence="2">
    <location>
        <begin position="17"/>
        <end position="275"/>
    </location>
</feature>
<reference evidence="3 4" key="1">
    <citation type="journal article" date="2018" name="Sci. Rep.">
        <title>Comparative genomics provides insights into the lifestyle and reveals functional heterogeneity of dark septate endophytic fungi.</title>
        <authorList>
            <person name="Knapp D.G."/>
            <person name="Nemeth J.B."/>
            <person name="Barry K."/>
            <person name="Hainaut M."/>
            <person name="Henrissat B."/>
            <person name="Johnson J."/>
            <person name="Kuo A."/>
            <person name="Lim J.H.P."/>
            <person name="Lipzen A."/>
            <person name="Nolan M."/>
            <person name="Ohm R.A."/>
            <person name="Tamas L."/>
            <person name="Grigoriev I.V."/>
            <person name="Spatafora J.W."/>
            <person name="Nagy L.G."/>
            <person name="Kovacs G.M."/>
        </authorList>
    </citation>
    <scope>NUCLEOTIDE SEQUENCE [LARGE SCALE GENOMIC DNA]</scope>
    <source>
        <strain evidence="3 4">DSE2036</strain>
    </source>
</reference>
<protein>
    <submittedName>
        <fullName evidence="3">Uncharacterized protein</fullName>
    </submittedName>
</protein>
<name>A0A2V1D4J5_9PLEO</name>
<proteinExistence type="predicted"/>
<evidence type="ECO:0000256" key="1">
    <source>
        <dbReference type="SAM" id="MobiDB-lite"/>
    </source>
</evidence>
<dbReference type="EMBL" id="KZ805669">
    <property type="protein sequence ID" value="PVH92559.1"/>
    <property type="molecule type" value="Genomic_DNA"/>
</dbReference>
<gene>
    <name evidence="3" type="ORF">DM02DRAFT_635259</name>
</gene>
<feature type="compositionally biased region" description="Low complexity" evidence="1">
    <location>
        <begin position="209"/>
        <end position="250"/>
    </location>
</feature>
<feature type="signal peptide" evidence="2">
    <location>
        <begin position="1"/>
        <end position="16"/>
    </location>
</feature>
<dbReference type="Proteomes" id="UP000244855">
    <property type="component" value="Unassembled WGS sequence"/>
</dbReference>
<organism evidence="3 4">
    <name type="scientific">Periconia macrospinosa</name>
    <dbReference type="NCBI Taxonomy" id="97972"/>
    <lineage>
        <taxon>Eukaryota</taxon>
        <taxon>Fungi</taxon>
        <taxon>Dikarya</taxon>
        <taxon>Ascomycota</taxon>
        <taxon>Pezizomycotina</taxon>
        <taxon>Dothideomycetes</taxon>
        <taxon>Pleosporomycetidae</taxon>
        <taxon>Pleosporales</taxon>
        <taxon>Massarineae</taxon>
        <taxon>Periconiaceae</taxon>
        <taxon>Periconia</taxon>
    </lineage>
</organism>
<keyword evidence="2" id="KW-0732">Signal</keyword>